<evidence type="ECO:0000313" key="2">
    <source>
        <dbReference type="Proteomes" id="UP000475862"/>
    </source>
</evidence>
<keyword evidence="2" id="KW-1185">Reference proteome</keyword>
<gene>
    <name evidence="1" type="ORF">AGLY_013504</name>
</gene>
<dbReference type="Proteomes" id="UP000475862">
    <property type="component" value="Unassembled WGS sequence"/>
</dbReference>
<evidence type="ECO:0000313" key="1">
    <source>
        <dbReference type="EMBL" id="KAE9526856.1"/>
    </source>
</evidence>
<dbReference type="OrthoDB" id="10523039at2759"/>
<reference evidence="1 2" key="1">
    <citation type="submission" date="2019-08" db="EMBL/GenBank/DDBJ databases">
        <title>The genome of the soybean aphid Biotype 1, its phylome, world population structure and adaptation to the North American continent.</title>
        <authorList>
            <person name="Giordano R."/>
            <person name="Donthu R.K."/>
            <person name="Hernandez A.G."/>
            <person name="Wright C.L."/>
            <person name="Zimin A.V."/>
        </authorList>
    </citation>
    <scope>NUCLEOTIDE SEQUENCE [LARGE SCALE GENOMIC DNA]</scope>
    <source>
        <tissue evidence="1">Whole aphids</tissue>
    </source>
</reference>
<comment type="caution">
    <text evidence="1">The sequence shown here is derived from an EMBL/GenBank/DDBJ whole genome shotgun (WGS) entry which is preliminary data.</text>
</comment>
<protein>
    <submittedName>
        <fullName evidence="1">Uncharacterized protein</fullName>
    </submittedName>
</protein>
<name>A0A6G0T747_APHGL</name>
<organism evidence="1 2">
    <name type="scientific">Aphis glycines</name>
    <name type="common">Soybean aphid</name>
    <dbReference type="NCBI Taxonomy" id="307491"/>
    <lineage>
        <taxon>Eukaryota</taxon>
        <taxon>Metazoa</taxon>
        <taxon>Ecdysozoa</taxon>
        <taxon>Arthropoda</taxon>
        <taxon>Hexapoda</taxon>
        <taxon>Insecta</taxon>
        <taxon>Pterygota</taxon>
        <taxon>Neoptera</taxon>
        <taxon>Paraneoptera</taxon>
        <taxon>Hemiptera</taxon>
        <taxon>Sternorrhyncha</taxon>
        <taxon>Aphidomorpha</taxon>
        <taxon>Aphidoidea</taxon>
        <taxon>Aphididae</taxon>
        <taxon>Aphidini</taxon>
        <taxon>Aphis</taxon>
        <taxon>Aphis</taxon>
    </lineage>
</organism>
<accession>A0A6G0T747</accession>
<dbReference type="AlphaFoldDB" id="A0A6G0T747"/>
<dbReference type="EMBL" id="VYZN01000054">
    <property type="protein sequence ID" value="KAE9526856.1"/>
    <property type="molecule type" value="Genomic_DNA"/>
</dbReference>
<proteinExistence type="predicted"/>
<feature type="non-terminal residue" evidence="1">
    <location>
        <position position="1"/>
    </location>
</feature>
<sequence length="181" mass="22047">ELRVDECIDFTMMCLLFEKEIESSWYFRGSKTNPKKIREKRDFLRKTSLRQNRIFYFVITQKLIDHSPYTIKFKFSKNFEQLKFSIFLIVLKMIKKNPKSLVTIFFYGCLKFKFIRNMSKLRKFAILKIWYKILHKFFFKYLVDKIFLALSKYLKILYKVPHMSLKHKPPFSPTTGNYILG</sequence>